<dbReference type="EMBL" id="QGTX01000001">
    <property type="protein sequence ID" value="PWW23432.1"/>
    <property type="molecule type" value="Genomic_DNA"/>
</dbReference>
<evidence type="ECO:0000256" key="2">
    <source>
        <dbReference type="SAM" id="SignalP"/>
    </source>
</evidence>
<dbReference type="PROSITE" id="PS51257">
    <property type="entry name" value="PROKAR_LIPOPROTEIN"/>
    <property type="match status" value="1"/>
</dbReference>
<gene>
    <name evidence="3" type="ORF">JD79_02606</name>
</gene>
<accession>A0A317QJD0</accession>
<proteinExistence type="predicted"/>
<reference evidence="4" key="1">
    <citation type="submission" date="2018-05" db="EMBL/GenBank/DDBJ databases">
        <authorList>
            <person name="Klenk H.-P."/>
            <person name="Huntemann M."/>
            <person name="Clum A."/>
            <person name="Pillay M."/>
            <person name="Palaniappan K."/>
            <person name="Varghese N."/>
            <person name="Mikhailova N."/>
            <person name="Stamatis D."/>
            <person name="Reddy T."/>
            <person name="Daum C."/>
            <person name="Shapiro N."/>
            <person name="Ivanova N."/>
            <person name="Kyrpides N."/>
            <person name="Woyke T."/>
        </authorList>
    </citation>
    <scope>NUCLEOTIDE SEQUENCE [LARGE SCALE GENOMIC DNA]</scope>
    <source>
        <strain evidence="4">DSM 45417</strain>
    </source>
</reference>
<dbReference type="Proteomes" id="UP000246661">
    <property type="component" value="Unassembled WGS sequence"/>
</dbReference>
<feature type="signal peptide" evidence="2">
    <location>
        <begin position="1"/>
        <end position="28"/>
    </location>
</feature>
<evidence type="ECO:0000313" key="4">
    <source>
        <dbReference type="Proteomes" id="UP000246661"/>
    </source>
</evidence>
<dbReference type="PROSITE" id="PS51318">
    <property type="entry name" value="TAT"/>
    <property type="match status" value="1"/>
</dbReference>
<protein>
    <submittedName>
        <fullName evidence="3">Uncharacterized protein</fullName>
    </submittedName>
</protein>
<comment type="caution">
    <text evidence="3">The sequence shown here is derived from an EMBL/GenBank/DDBJ whole genome shotgun (WGS) entry which is preliminary data.</text>
</comment>
<evidence type="ECO:0000313" key="3">
    <source>
        <dbReference type="EMBL" id="PWW23432.1"/>
    </source>
</evidence>
<keyword evidence="4" id="KW-1185">Reference proteome</keyword>
<dbReference type="OrthoDB" id="9790815at2"/>
<sequence length="401" mass="39308">MSARRRLLAPLAAAALLALTACSSGTAAAPPSDPPSDPPVTERARTPVTVPGSGPAGDHTDVRGVFAGPDGTTLVVLAGADATAGDDSAPGAALAVVGSDGTTVQASAELAPGSSPDTAFGRQGRAVVAGLVWPGTGPIGYGLQVLDPDTGTPGAPLPVAVPADVSLTGSAAAPGPDGVLYVAVSRGGGAPVLLAVDPDTGDVRASAEVAVDPGTSPAEVVDLAVAPDGSRVVLTVTAPGAEQFAPSRTLMVTVGPDLAPLRAPVDLAPGFVRSLAVDAVVAGDGTVYAVVRGADADRVDREHVVAVGPDATAPEVLTADGTFAGTPVTEVALDGTTLWVTLQREAAAASVLAVDARTGEAGTPLELCDELVGRLLAGDSGTLAVAARCGDEAVLWWLDPR</sequence>
<evidence type="ECO:0000256" key="1">
    <source>
        <dbReference type="SAM" id="MobiDB-lite"/>
    </source>
</evidence>
<organism evidence="3 4">
    <name type="scientific">Geodermatophilus normandii</name>
    <dbReference type="NCBI Taxonomy" id="1137989"/>
    <lineage>
        <taxon>Bacteria</taxon>
        <taxon>Bacillati</taxon>
        <taxon>Actinomycetota</taxon>
        <taxon>Actinomycetes</taxon>
        <taxon>Geodermatophilales</taxon>
        <taxon>Geodermatophilaceae</taxon>
        <taxon>Geodermatophilus</taxon>
    </lineage>
</organism>
<dbReference type="SUPFAM" id="SSF75011">
    <property type="entry name" value="3-carboxy-cis,cis-mucoante lactonizing enzyme"/>
    <property type="match status" value="1"/>
</dbReference>
<dbReference type="AlphaFoldDB" id="A0A317QJD0"/>
<feature type="chain" id="PRO_5038859028" evidence="2">
    <location>
        <begin position="29"/>
        <end position="401"/>
    </location>
</feature>
<feature type="region of interest" description="Disordered" evidence="1">
    <location>
        <begin position="24"/>
        <end position="62"/>
    </location>
</feature>
<dbReference type="RefSeq" id="WP_146220434.1">
    <property type="nucleotide sequence ID" value="NZ_QGTX01000001.1"/>
</dbReference>
<name>A0A317QJD0_9ACTN</name>
<keyword evidence="2" id="KW-0732">Signal</keyword>
<dbReference type="InterPro" id="IPR006311">
    <property type="entry name" value="TAT_signal"/>
</dbReference>